<proteinExistence type="predicted"/>
<dbReference type="AlphaFoldDB" id="A0A2R8C5C4"/>
<dbReference type="RefSeq" id="WP_108785882.1">
    <property type="nucleotide sequence ID" value="NZ_ONZG01000002.1"/>
</dbReference>
<protein>
    <submittedName>
        <fullName evidence="1">Uncharacterized protein</fullName>
    </submittedName>
</protein>
<evidence type="ECO:0000313" key="1">
    <source>
        <dbReference type="EMBL" id="SPJ27620.1"/>
    </source>
</evidence>
<organism evidence="1 2">
    <name type="scientific">Falsiruegeria mediterranea M17</name>
    <dbReference type="NCBI Taxonomy" id="1200281"/>
    <lineage>
        <taxon>Bacteria</taxon>
        <taxon>Pseudomonadati</taxon>
        <taxon>Pseudomonadota</taxon>
        <taxon>Alphaproteobacteria</taxon>
        <taxon>Rhodobacterales</taxon>
        <taxon>Roseobacteraceae</taxon>
        <taxon>Falsiruegeria</taxon>
    </lineage>
</organism>
<name>A0A2R8C5C4_9RHOB</name>
<reference evidence="2" key="1">
    <citation type="submission" date="2018-03" db="EMBL/GenBank/DDBJ databases">
        <authorList>
            <person name="Rodrigo-Torres L."/>
            <person name="Arahal R. D."/>
            <person name="Lucena T."/>
        </authorList>
    </citation>
    <scope>NUCLEOTIDE SEQUENCE [LARGE SCALE GENOMIC DNA]</scope>
    <source>
        <strain evidence="2">CECT 7615</strain>
    </source>
</reference>
<dbReference type="Proteomes" id="UP000244898">
    <property type="component" value="Unassembled WGS sequence"/>
</dbReference>
<sequence>MNIIEAMVVSEASITYSNLPALDHPAYAAGVSYAKGDRICAAKPYKVGVVDLVGQHVFESLQDNNQGNDPSADDGSNWLVIGPTNRLRAFDGTIGSGTSHAGSVEFKVQTDRTCDALAFFGLRGGTVRVRVYTSQDALIWDKTFSLFDPIEVSNQFDFWFAEREFARVYLVTGLPRGGNRFVHVTVDAGTGTAEIGAMVLGTQANLGITRPGTTVDFRDFSELNEDQYGNIAPVARQKIRLVNYRFSYETENTERILRRVMRNSGRLVVAYQALGTERYGTLVYGLINDLELPGEAVFSDGQLEMRGVVE</sequence>
<gene>
    <name evidence="1" type="ORF">TRM7615_01110</name>
</gene>
<keyword evidence="2" id="KW-1185">Reference proteome</keyword>
<evidence type="ECO:0000313" key="2">
    <source>
        <dbReference type="Proteomes" id="UP000244898"/>
    </source>
</evidence>
<dbReference type="OrthoDB" id="7456251at2"/>
<dbReference type="EMBL" id="ONZG01000002">
    <property type="protein sequence ID" value="SPJ27620.1"/>
    <property type="molecule type" value="Genomic_DNA"/>
</dbReference>
<accession>A0A2R8C5C4</accession>